<comment type="caution">
    <text evidence="1">The sequence shown here is derived from an EMBL/GenBank/DDBJ whole genome shotgun (WGS) entry which is preliminary data.</text>
</comment>
<protein>
    <submittedName>
        <fullName evidence="1">Uncharacterized protein</fullName>
    </submittedName>
</protein>
<accession>A0A0W0X478</accession>
<sequence>MKEKRSKGKEKVEVVVIKEPKATTQPKDEIFPKKKAWPNQRGIEKVAVLHAPNTPKSLSDEETTNRLDILGHLPEGSKPVIVDLGMGNGQFLIDLAKEFGRKATLIGVSASPNEIRWHACNYARIQLVKGKLPHDESIMDLLHDRLGKVDRVFDTFGPSTYSLNPLHSLIYSAMLLKPGGKFSAISSTEGNPFYTVFGDKNNRSKIKEFFKEKLGIDIHFEFTAIRSELEDGQINTDLLVTFTKGDQELRAEDYLRLCREVDNWVGIPKVIKSKSSFYKYDTHYGMFSIDMRTYKPFPRLEDTCDASARL</sequence>
<proteinExistence type="predicted"/>
<dbReference type="Gene3D" id="3.40.50.150">
    <property type="entry name" value="Vaccinia Virus protein VP39"/>
    <property type="match status" value="1"/>
</dbReference>
<keyword evidence="2" id="KW-1185">Reference proteome</keyword>
<evidence type="ECO:0000313" key="1">
    <source>
        <dbReference type="EMBL" id="KTD39288.1"/>
    </source>
</evidence>
<dbReference type="InterPro" id="IPR029063">
    <property type="entry name" value="SAM-dependent_MTases_sf"/>
</dbReference>
<organism evidence="1 2">
    <name type="scientific">Legionella nautarum</name>
    <dbReference type="NCBI Taxonomy" id="45070"/>
    <lineage>
        <taxon>Bacteria</taxon>
        <taxon>Pseudomonadati</taxon>
        <taxon>Pseudomonadota</taxon>
        <taxon>Gammaproteobacteria</taxon>
        <taxon>Legionellales</taxon>
        <taxon>Legionellaceae</taxon>
        <taxon>Legionella</taxon>
    </lineage>
</organism>
<gene>
    <name evidence="1" type="ORF">Lnau_0055</name>
</gene>
<dbReference type="OrthoDB" id="5653526at2"/>
<name>A0A0W0X478_9GAMM</name>
<dbReference type="CDD" id="cd02440">
    <property type="entry name" value="AdoMet_MTases"/>
    <property type="match status" value="1"/>
</dbReference>
<dbReference type="PATRIC" id="fig|45070.6.peg.56"/>
<dbReference type="RefSeq" id="WP_058503145.1">
    <property type="nucleotide sequence ID" value="NZ_CAAAIF010000002.1"/>
</dbReference>
<dbReference type="AlphaFoldDB" id="A0A0W0X478"/>
<dbReference type="Proteomes" id="UP000054725">
    <property type="component" value="Unassembled WGS sequence"/>
</dbReference>
<dbReference type="SUPFAM" id="SSF53335">
    <property type="entry name" value="S-adenosyl-L-methionine-dependent methyltransferases"/>
    <property type="match status" value="1"/>
</dbReference>
<evidence type="ECO:0000313" key="2">
    <source>
        <dbReference type="Proteomes" id="UP000054725"/>
    </source>
</evidence>
<dbReference type="EMBL" id="LNYO01000001">
    <property type="protein sequence ID" value="KTD39288.1"/>
    <property type="molecule type" value="Genomic_DNA"/>
</dbReference>
<reference evidence="1 2" key="1">
    <citation type="submission" date="2015-11" db="EMBL/GenBank/DDBJ databases">
        <title>Genomic analysis of 38 Legionella species identifies large and diverse effector repertoires.</title>
        <authorList>
            <person name="Burstein D."/>
            <person name="Amaro F."/>
            <person name="Zusman T."/>
            <person name="Lifshitz Z."/>
            <person name="Cohen O."/>
            <person name="Gilbert J.A."/>
            <person name="Pupko T."/>
            <person name="Shuman H.A."/>
            <person name="Segal G."/>
        </authorList>
    </citation>
    <scope>NUCLEOTIDE SEQUENCE [LARGE SCALE GENOMIC DNA]</scope>
    <source>
        <strain evidence="1 2">ATCC 49506</strain>
    </source>
</reference>